<feature type="domain" description="MgtC/SapB/SrpB/YhiD N-terminal" evidence="8">
    <location>
        <begin position="14"/>
        <end position="134"/>
    </location>
</feature>
<evidence type="ECO:0000259" key="8">
    <source>
        <dbReference type="Pfam" id="PF02308"/>
    </source>
</evidence>
<keyword evidence="4 7" id="KW-0812">Transmembrane</keyword>
<dbReference type="InterPro" id="IPR049177">
    <property type="entry name" value="MgtC_SapB_SrpB_YhiD_N"/>
</dbReference>
<keyword evidence="10" id="KW-1185">Reference proteome</keyword>
<reference evidence="9 10" key="1">
    <citation type="submission" date="2018-06" db="EMBL/GenBank/DDBJ databases">
        <title>Genomic Encyclopedia of Type Strains, Phase IV (KMG-IV): sequencing the most valuable type-strain genomes for metagenomic binning, comparative biology and taxonomic classification.</title>
        <authorList>
            <person name="Goeker M."/>
        </authorList>
    </citation>
    <scope>NUCLEOTIDE SEQUENCE [LARGE SCALE GENOMIC DNA]</scope>
    <source>
        <strain evidence="9 10">DSM 25532</strain>
    </source>
</reference>
<keyword evidence="6 7" id="KW-0472">Membrane</keyword>
<keyword evidence="5 7" id="KW-1133">Transmembrane helix</keyword>
<dbReference type="GO" id="GO:0005886">
    <property type="term" value="C:plasma membrane"/>
    <property type="evidence" value="ECO:0007669"/>
    <property type="project" value="UniProtKB-SubCell"/>
</dbReference>
<evidence type="ECO:0000256" key="7">
    <source>
        <dbReference type="SAM" id="Phobius"/>
    </source>
</evidence>
<dbReference type="EMBL" id="QNRR01000005">
    <property type="protein sequence ID" value="RBP43636.1"/>
    <property type="molecule type" value="Genomic_DNA"/>
</dbReference>
<evidence type="ECO:0000256" key="6">
    <source>
        <dbReference type="ARBA" id="ARBA00023136"/>
    </source>
</evidence>
<evidence type="ECO:0000256" key="4">
    <source>
        <dbReference type="ARBA" id="ARBA00022692"/>
    </source>
</evidence>
<dbReference type="RefSeq" id="WP_113959124.1">
    <property type="nucleotide sequence ID" value="NZ_QNRR01000005.1"/>
</dbReference>
<name>A0A366HMG4_9BACT</name>
<comment type="similarity">
    <text evidence="2">Belongs to the MgtC/SapB family.</text>
</comment>
<dbReference type="Pfam" id="PF02308">
    <property type="entry name" value="MgtC"/>
    <property type="match status" value="1"/>
</dbReference>
<evidence type="ECO:0000256" key="1">
    <source>
        <dbReference type="ARBA" id="ARBA00004651"/>
    </source>
</evidence>
<evidence type="ECO:0000256" key="5">
    <source>
        <dbReference type="ARBA" id="ARBA00022989"/>
    </source>
</evidence>
<feature type="transmembrane region" description="Helical" evidence="7">
    <location>
        <begin position="37"/>
        <end position="59"/>
    </location>
</feature>
<dbReference type="PANTHER" id="PTHR33778:SF1">
    <property type="entry name" value="MAGNESIUM TRANSPORTER YHID-RELATED"/>
    <property type="match status" value="1"/>
</dbReference>
<evidence type="ECO:0000256" key="3">
    <source>
        <dbReference type="ARBA" id="ARBA00022475"/>
    </source>
</evidence>
<sequence>MLEPAWAGIMLTFASIAAGAVIGSERERRDKPAGMRTLILVSLGAAVFTMTSFAFVTTTGDSGRVAAQIVTGIGFLGAGVILHSRRSVVGVTTAATIWVTAAIGLTVGAGYAIPGLALSVIVRTVLDLVHRYEREFLDHVCTWRVRITFQSHRGKTQAKLQRILSAYHIQSSRGQWSMLDAHRGQVELDVQIPERKMHEVAGEIADLGEVESIEDRAATSPEG</sequence>
<organism evidence="9 10">
    <name type="scientific">Roseimicrobium gellanilyticum</name>
    <dbReference type="NCBI Taxonomy" id="748857"/>
    <lineage>
        <taxon>Bacteria</taxon>
        <taxon>Pseudomonadati</taxon>
        <taxon>Verrucomicrobiota</taxon>
        <taxon>Verrucomicrobiia</taxon>
        <taxon>Verrucomicrobiales</taxon>
        <taxon>Verrucomicrobiaceae</taxon>
        <taxon>Roseimicrobium</taxon>
    </lineage>
</organism>
<evidence type="ECO:0000313" key="9">
    <source>
        <dbReference type="EMBL" id="RBP43636.1"/>
    </source>
</evidence>
<comment type="subcellular location">
    <subcellularLocation>
        <location evidence="1">Cell membrane</location>
        <topology evidence="1">Multi-pass membrane protein</topology>
    </subcellularLocation>
</comment>
<feature type="transmembrane region" description="Helical" evidence="7">
    <location>
        <begin position="6"/>
        <end position="25"/>
    </location>
</feature>
<dbReference type="AlphaFoldDB" id="A0A366HMG4"/>
<keyword evidence="3" id="KW-1003">Cell membrane</keyword>
<dbReference type="InterPro" id="IPR003416">
    <property type="entry name" value="MgtC/SapB/SrpB/YhiD_fam"/>
</dbReference>
<feature type="transmembrane region" description="Helical" evidence="7">
    <location>
        <begin position="89"/>
        <end position="113"/>
    </location>
</feature>
<proteinExistence type="inferred from homology"/>
<dbReference type="Proteomes" id="UP000253426">
    <property type="component" value="Unassembled WGS sequence"/>
</dbReference>
<comment type="caution">
    <text evidence="9">The sequence shown here is derived from an EMBL/GenBank/DDBJ whole genome shotgun (WGS) entry which is preliminary data.</text>
</comment>
<gene>
    <name evidence="9" type="ORF">DES53_10534</name>
</gene>
<protein>
    <submittedName>
        <fullName evidence="9">Putative Mg2+ transporter-C (MgtC) family protein</fullName>
    </submittedName>
</protein>
<evidence type="ECO:0000256" key="2">
    <source>
        <dbReference type="ARBA" id="ARBA00009298"/>
    </source>
</evidence>
<evidence type="ECO:0000313" key="10">
    <source>
        <dbReference type="Proteomes" id="UP000253426"/>
    </source>
</evidence>
<dbReference type="PRINTS" id="PR01837">
    <property type="entry name" value="MGTCSAPBPROT"/>
</dbReference>
<dbReference type="OrthoDB" id="9811198at2"/>
<accession>A0A366HMG4</accession>
<dbReference type="PANTHER" id="PTHR33778">
    <property type="entry name" value="PROTEIN MGTC"/>
    <property type="match status" value="1"/>
</dbReference>
<feature type="transmembrane region" description="Helical" evidence="7">
    <location>
        <begin position="65"/>
        <end position="82"/>
    </location>
</feature>